<dbReference type="Proteomes" id="UP000621436">
    <property type="component" value="Unassembled WGS sequence"/>
</dbReference>
<gene>
    <name evidence="1" type="ORF">I0Q91_07765</name>
</gene>
<organism evidence="1 2">
    <name type="scientific">Halonatronomonas betaini</name>
    <dbReference type="NCBI Taxonomy" id="2778430"/>
    <lineage>
        <taxon>Bacteria</taxon>
        <taxon>Bacillati</taxon>
        <taxon>Bacillota</taxon>
        <taxon>Clostridia</taxon>
        <taxon>Halanaerobiales</taxon>
        <taxon>Halarsenatibacteraceae</taxon>
        <taxon>Halonatronomonas</taxon>
    </lineage>
</organism>
<keyword evidence="2" id="KW-1185">Reference proteome</keyword>
<comment type="caution">
    <text evidence="1">The sequence shown here is derived from an EMBL/GenBank/DDBJ whole genome shotgun (WGS) entry which is preliminary data.</text>
</comment>
<dbReference type="RefSeq" id="WP_270453896.1">
    <property type="nucleotide sequence ID" value="NZ_JADPIE010000004.1"/>
</dbReference>
<evidence type="ECO:0000313" key="1">
    <source>
        <dbReference type="EMBL" id="MBF8436968.1"/>
    </source>
</evidence>
<proteinExistence type="predicted"/>
<dbReference type="AlphaFoldDB" id="A0A931AQ78"/>
<reference evidence="1" key="1">
    <citation type="submission" date="2020-11" db="EMBL/GenBank/DDBJ databases">
        <title>Halonatronomonas betainensis gen. nov., sp. nov. a novel haloalkaliphilic representative of the family Halanaerobiacae capable of betaine degradation.</title>
        <authorList>
            <person name="Boltyanskaya Y."/>
            <person name="Kevbrin V."/>
            <person name="Detkova E."/>
            <person name="Grouzdev D.S."/>
            <person name="Koziaeva V."/>
            <person name="Zhilina T."/>
        </authorList>
    </citation>
    <scope>NUCLEOTIDE SEQUENCE</scope>
    <source>
        <strain evidence="1">Z-7014</strain>
    </source>
</reference>
<protein>
    <submittedName>
        <fullName evidence="1">Uncharacterized protein</fullName>
    </submittedName>
</protein>
<accession>A0A931AQ78</accession>
<evidence type="ECO:0000313" key="2">
    <source>
        <dbReference type="Proteomes" id="UP000621436"/>
    </source>
</evidence>
<name>A0A931AQ78_9FIRM</name>
<sequence length="293" mass="33549">MEKSKTNGRKSLKIIITLVFLAALLVVLNFALGSIIARNFRDGLQESLGDDIYLTRGSFTANPAMRSLEGEGIEVYGRTGRVTADMLDISMSFQDMIALVWGENIDDDFLNTKDLKLSLFGVRLEDNDQNLLLAMEQFDMDYTGNADLEQEHLDFEAGIRVSQIDLNPVRSNLIESGEADEIQSMVGIDVEELNLINIVMRVSSQDFFPEGMEERYEFKINQLDFETNYLDLFSEFDLAYHLESEEIEVFDSRIEIEFASQELRQAIQFFAMISGVQLNFENDRLILEFEGRY</sequence>
<dbReference type="EMBL" id="JADPIE010000004">
    <property type="protein sequence ID" value="MBF8436968.1"/>
    <property type="molecule type" value="Genomic_DNA"/>
</dbReference>